<dbReference type="Proteomes" id="UP001189624">
    <property type="component" value="Chromosome 8"/>
</dbReference>
<evidence type="ECO:0000313" key="2">
    <source>
        <dbReference type="Proteomes" id="UP001189624"/>
    </source>
</evidence>
<proteinExistence type="predicted"/>
<dbReference type="AlphaFoldDB" id="A0AA86STL1"/>
<dbReference type="Gramene" id="rna-AYBTSS11_LOCUS24481">
    <property type="protein sequence ID" value="CAJ1972432.1"/>
    <property type="gene ID" value="gene-AYBTSS11_LOCUS24481"/>
</dbReference>
<feature type="non-terminal residue" evidence="1">
    <location>
        <position position="1"/>
    </location>
</feature>
<evidence type="ECO:0008006" key="3">
    <source>
        <dbReference type="Google" id="ProtNLM"/>
    </source>
</evidence>
<sequence length="153" mass="17175">LFLSNDLIRSSSLSHCLVKYQDSKETLLQGTLKNGLYVFDEVNFLQPDTCVNPTTHVSTTPTVLIVQRFEKSYDIWHNRLAHASRKIAKVVMKSSSAAQNCHPMTTRAKAGIFKPKVLLATSEPTTTVQALETKHWKLLNIQGLDVALNEHED</sequence>
<evidence type="ECO:0000313" key="1">
    <source>
        <dbReference type="EMBL" id="CAJ1972432.1"/>
    </source>
</evidence>
<name>A0AA86STL1_9FABA</name>
<organism evidence="1 2">
    <name type="scientific">Sphenostylis stenocarpa</name>
    <dbReference type="NCBI Taxonomy" id="92480"/>
    <lineage>
        <taxon>Eukaryota</taxon>
        <taxon>Viridiplantae</taxon>
        <taxon>Streptophyta</taxon>
        <taxon>Embryophyta</taxon>
        <taxon>Tracheophyta</taxon>
        <taxon>Spermatophyta</taxon>
        <taxon>Magnoliopsida</taxon>
        <taxon>eudicotyledons</taxon>
        <taxon>Gunneridae</taxon>
        <taxon>Pentapetalae</taxon>
        <taxon>rosids</taxon>
        <taxon>fabids</taxon>
        <taxon>Fabales</taxon>
        <taxon>Fabaceae</taxon>
        <taxon>Papilionoideae</taxon>
        <taxon>50 kb inversion clade</taxon>
        <taxon>NPAAA clade</taxon>
        <taxon>indigoferoid/millettioid clade</taxon>
        <taxon>Phaseoleae</taxon>
        <taxon>Sphenostylis</taxon>
    </lineage>
</organism>
<protein>
    <recommendedName>
        <fullName evidence="3">GAG-pre-integrase domain-containing protein</fullName>
    </recommendedName>
</protein>
<keyword evidence="2" id="KW-1185">Reference proteome</keyword>
<reference evidence="1" key="1">
    <citation type="submission" date="2023-10" db="EMBL/GenBank/DDBJ databases">
        <authorList>
            <person name="Domelevo Entfellner J.-B."/>
        </authorList>
    </citation>
    <scope>NUCLEOTIDE SEQUENCE</scope>
</reference>
<dbReference type="EMBL" id="OY731405">
    <property type="protein sequence ID" value="CAJ1972432.1"/>
    <property type="molecule type" value="Genomic_DNA"/>
</dbReference>
<gene>
    <name evidence="1" type="ORF">AYBTSS11_LOCUS24481</name>
</gene>
<accession>A0AA86STL1</accession>